<organism evidence="7 8">
    <name type="scientific">Rhinocladiella mackenziei CBS 650.93</name>
    <dbReference type="NCBI Taxonomy" id="1442369"/>
    <lineage>
        <taxon>Eukaryota</taxon>
        <taxon>Fungi</taxon>
        <taxon>Dikarya</taxon>
        <taxon>Ascomycota</taxon>
        <taxon>Pezizomycotina</taxon>
        <taxon>Eurotiomycetes</taxon>
        <taxon>Chaetothyriomycetidae</taxon>
        <taxon>Chaetothyriales</taxon>
        <taxon>Herpotrichiellaceae</taxon>
        <taxon>Rhinocladiella</taxon>
    </lineage>
</organism>
<dbReference type="GO" id="GO:0016095">
    <property type="term" value="P:polyprenol catabolic process"/>
    <property type="evidence" value="ECO:0007669"/>
    <property type="project" value="UniProtKB-UniRule"/>
</dbReference>
<keyword evidence="4 5" id="KW-0472">Membrane</keyword>
<evidence type="ECO:0000256" key="1">
    <source>
        <dbReference type="ARBA" id="ARBA00004127"/>
    </source>
</evidence>
<evidence type="ECO:0000313" key="8">
    <source>
        <dbReference type="Proteomes" id="UP000053617"/>
    </source>
</evidence>
<comment type="pathway">
    <text evidence="5">Protein modification; protein glycosylation.</text>
</comment>
<dbReference type="RefSeq" id="XP_013269175.1">
    <property type="nucleotide sequence ID" value="XM_013413721.1"/>
</dbReference>
<sequence length="298" mass="34270">MLALIILATRAFYILSSVAILTVRLIPAFSDRFLAYGAREQAGIQGKPKNKEQRTMGIQILDNAAILKVPHSWFTHFYIVSVACSLGFAYIFHNGNSLQKYSVPALCSIMMFIQGCRRLLECVFLTKPSTARMWIGHYTIGLIFYVATNLAIWIEHLEPTSAIKISESNRDHLLELFLNPGVLVCTFTFIYAAYQQHRYHRYLASLRKYTLPDDPAFQLIIAPHYTTECVIYLSLAVLDAPQKHERVEFINWTLFCALVFVIVNLGITADGTKAWMMAKFPERKEEIRKRWRVIPLLW</sequence>
<dbReference type="GeneID" id="25296049"/>
<keyword evidence="3 5" id="KW-1133">Transmembrane helix</keyword>
<gene>
    <name evidence="7" type="ORF">Z518_07978</name>
</gene>
<dbReference type="Pfam" id="PF02544">
    <property type="entry name" value="Steroid_dh"/>
    <property type="match status" value="1"/>
</dbReference>
<dbReference type="InterPro" id="IPR001104">
    <property type="entry name" value="3-oxo-5_a-steroid_4-DH_C"/>
</dbReference>
<dbReference type="OrthoDB" id="541710at2759"/>
<dbReference type="AlphaFoldDB" id="A0A0D2I876"/>
<dbReference type="GO" id="GO:0160198">
    <property type="term" value="F:polyprenal reductase activity"/>
    <property type="evidence" value="ECO:0007669"/>
    <property type="project" value="UniProtKB-EC"/>
</dbReference>
<dbReference type="STRING" id="1442369.A0A0D2I876"/>
<name>A0A0D2I876_9EURO</name>
<dbReference type="PANTHER" id="PTHR14624">
    <property type="entry name" value="DFG10 PROTEIN"/>
    <property type="match status" value="1"/>
</dbReference>
<keyword evidence="5" id="KW-0521">NADP</keyword>
<feature type="transmembrane region" description="Helical" evidence="5">
    <location>
        <begin position="249"/>
        <end position="269"/>
    </location>
</feature>
<feature type="transmembrane region" description="Helical" evidence="5">
    <location>
        <begin position="73"/>
        <end position="92"/>
    </location>
</feature>
<comment type="subcellular location">
    <subcellularLocation>
        <location evidence="1">Endomembrane system</location>
        <topology evidence="1">Multi-pass membrane protein</topology>
    </subcellularLocation>
    <subcellularLocation>
        <location evidence="5">Endoplasmic reticulum membrane</location>
    </subcellularLocation>
</comment>
<comment type="similarity">
    <text evidence="5">Belongs to the steroid 5-alpha reductase family. Polyprenal reductase subfamily.</text>
</comment>
<dbReference type="EC" id="1.3.1.94" evidence="5"/>
<evidence type="ECO:0000259" key="6">
    <source>
        <dbReference type="Pfam" id="PF02544"/>
    </source>
</evidence>
<evidence type="ECO:0000256" key="5">
    <source>
        <dbReference type="RuleBase" id="RU367081"/>
    </source>
</evidence>
<dbReference type="PROSITE" id="PS50244">
    <property type="entry name" value="S5A_REDUCTASE"/>
    <property type="match status" value="1"/>
</dbReference>
<keyword evidence="5" id="KW-0560">Oxidoreductase</keyword>
<comment type="function">
    <text evidence="5">Plays a key role in early steps of protein N-linked glycosylation by being involved in the conversion of polyprenol into dolichol. Acts as a polyprenal reductase that mediates the reduction of polyprenal into dolichal in a NADP-dependent mechanism. Dolichols are required for the synthesis of dolichol-linked monosaccharides and the oligosaccharide precursor used for N-glycosylation.</text>
</comment>
<feature type="transmembrane region" description="Helical" evidence="5">
    <location>
        <begin position="215"/>
        <end position="237"/>
    </location>
</feature>
<feature type="transmembrane region" description="Helical" evidence="5">
    <location>
        <begin position="174"/>
        <end position="194"/>
    </location>
</feature>
<evidence type="ECO:0000256" key="2">
    <source>
        <dbReference type="ARBA" id="ARBA00022692"/>
    </source>
</evidence>
<accession>A0A0D2I876</accession>
<dbReference type="GO" id="GO:0006488">
    <property type="term" value="P:dolichol-linked oligosaccharide biosynthetic process"/>
    <property type="evidence" value="ECO:0007669"/>
    <property type="project" value="UniProtKB-UniRule"/>
</dbReference>
<dbReference type="VEuPathDB" id="FungiDB:Z518_07978"/>
<evidence type="ECO:0000256" key="3">
    <source>
        <dbReference type="ARBA" id="ARBA00022989"/>
    </source>
</evidence>
<keyword evidence="2 5" id="KW-0812">Transmembrane</keyword>
<dbReference type="GO" id="GO:0102389">
    <property type="term" value="F:polyprenol reductase activity"/>
    <property type="evidence" value="ECO:0007669"/>
    <property type="project" value="UniProtKB-UniRule"/>
</dbReference>
<feature type="transmembrane region" description="Helical" evidence="5">
    <location>
        <begin position="135"/>
        <end position="154"/>
    </location>
</feature>
<dbReference type="UniPathway" id="UPA00378"/>
<dbReference type="PANTHER" id="PTHR14624:SF0">
    <property type="entry name" value="POLYPRENOL REDUCTASE"/>
    <property type="match status" value="1"/>
</dbReference>
<reference evidence="7 8" key="1">
    <citation type="submission" date="2015-01" db="EMBL/GenBank/DDBJ databases">
        <title>The Genome Sequence of Rhinocladiella mackenzie CBS 650.93.</title>
        <authorList>
            <consortium name="The Broad Institute Genomics Platform"/>
            <person name="Cuomo C."/>
            <person name="de Hoog S."/>
            <person name="Gorbushina A."/>
            <person name="Stielow B."/>
            <person name="Teixiera M."/>
            <person name="Abouelleil A."/>
            <person name="Chapman S.B."/>
            <person name="Priest M."/>
            <person name="Young S.K."/>
            <person name="Wortman J."/>
            <person name="Nusbaum C."/>
            <person name="Birren B."/>
        </authorList>
    </citation>
    <scope>NUCLEOTIDE SEQUENCE [LARGE SCALE GENOMIC DNA]</scope>
    <source>
        <strain evidence="7 8">CBS 650.93</strain>
    </source>
</reference>
<keyword evidence="8" id="KW-1185">Reference proteome</keyword>
<dbReference type="InterPro" id="IPR039698">
    <property type="entry name" value="Dfg10/SRD5A3"/>
</dbReference>
<dbReference type="GO" id="GO:0005789">
    <property type="term" value="C:endoplasmic reticulum membrane"/>
    <property type="evidence" value="ECO:0007669"/>
    <property type="project" value="UniProtKB-SubCell"/>
</dbReference>
<keyword evidence="5" id="KW-0256">Endoplasmic reticulum</keyword>
<dbReference type="GO" id="GO:0003865">
    <property type="term" value="F:3-oxo-5-alpha-steroid 4-dehydrogenase activity"/>
    <property type="evidence" value="ECO:0007669"/>
    <property type="project" value="TreeGrafter"/>
</dbReference>
<proteinExistence type="inferred from homology"/>
<dbReference type="HOGENOM" id="CLU_044409_0_1_1"/>
<comment type="catalytic activity">
    <reaction evidence="5">
        <text>a di-trans,poly-cis-dolichal + NADP(+) = a di-trans,poly-cis-polyprenal + NADPH + H(+)</text>
        <dbReference type="Rhea" id="RHEA:80727"/>
        <dbReference type="Rhea" id="RHEA-COMP:19536"/>
        <dbReference type="Rhea" id="RHEA-COMP:19537"/>
        <dbReference type="ChEBI" id="CHEBI:15378"/>
        <dbReference type="ChEBI" id="CHEBI:57783"/>
        <dbReference type="ChEBI" id="CHEBI:58349"/>
        <dbReference type="ChEBI" id="CHEBI:231623"/>
        <dbReference type="ChEBI" id="CHEBI:231637"/>
        <dbReference type="EC" id="1.3.1.94"/>
    </reaction>
    <physiologicalReaction direction="right-to-left" evidence="5">
        <dbReference type="Rhea" id="RHEA:80729"/>
    </physiologicalReaction>
</comment>
<evidence type="ECO:0000313" key="7">
    <source>
        <dbReference type="EMBL" id="KIX02039.1"/>
    </source>
</evidence>
<evidence type="ECO:0000256" key="4">
    <source>
        <dbReference type="ARBA" id="ARBA00023136"/>
    </source>
</evidence>
<dbReference type="EMBL" id="KN847480">
    <property type="protein sequence ID" value="KIX02039.1"/>
    <property type="molecule type" value="Genomic_DNA"/>
</dbReference>
<feature type="domain" description="3-oxo-5-alpha-steroid 4-dehydrogenase C-terminal" evidence="6">
    <location>
        <begin position="179"/>
        <end position="298"/>
    </location>
</feature>
<protein>
    <recommendedName>
        <fullName evidence="5">Polyprenal reductase</fullName>
        <ecNumber evidence="5">1.3.1.94</ecNumber>
    </recommendedName>
</protein>
<dbReference type="Proteomes" id="UP000053617">
    <property type="component" value="Unassembled WGS sequence"/>
</dbReference>
<feature type="transmembrane region" description="Helical" evidence="5">
    <location>
        <begin position="12"/>
        <end position="30"/>
    </location>
</feature>